<comment type="caution">
    <text evidence="1">The sequence shown here is derived from an EMBL/GenBank/DDBJ whole genome shotgun (WGS) entry which is preliminary data.</text>
</comment>
<keyword evidence="2" id="KW-1185">Reference proteome</keyword>
<reference evidence="1" key="1">
    <citation type="submission" date="2023-07" db="EMBL/GenBank/DDBJ databases">
        <title>Sorghum-associated microbial communities from plants grown in Nebraska, USA.</title>
        <authorList>
            <person name="Schachtman D."/>
        </authorList>
    </citation>
    <scope>NUCLEOTIDE SEQUENCE</scope>
    <source>
        <strain evidence="1">BE56</strain>
    </source>
</reference>
<protein>
    <submittedName>
        <fullName evidence="1">O-acetylserine/cysteine efflux transporter</fullName>
    </submittedName>
</protein>
<dbReference type="Proteomes" id="UP001259587">
    <property type="component" value="Unassembled WGS sequence"/>
</dbReference>
<name>A0ACC6K8N4_9PSED</name>
<evidence type="ECO:0000313" key="1">
    <source>
        <dbReference type="EMBL" id="MDR6714789.1"/>
    </source>
</evidence>
<dbReference type="EMBL" id="JAVDTH010000035">
    <property type="protein sequence ID" value="MDR6714789.1"/>
    <property type="molecule type" value="Genomic_DNA"/>
</dbReference>
<proteinExistence type="predicted"/>
<accession>A0ACC6K8N4</accession>
<evidence type="ECO:0000313" key="2">
    <source>
        <dbReference type="Proteomes" id="UP001259587"/>
    </source>
</evidence>
<gene>
    <name evidence="1" type="ORF">J2W83_004426</name>
</gene>
<sequence>MQRKHLILAVLVTAVWGVNFPITKLGLASIDPLLLTAIRFTLAALPWVFLVKRPNVAMQWVAAYGLIFGVAMWALINLGIAMGVPPGSAALLIQFSAFFTLGWGVLLFRERLTGPQLLGMVLAAIGLVGILMGSTAQATTVGFLLVMVSALAWSVGNVIIKLSKVREIFAFVVWASLFAPIPLLLLTWWLHGATPFIALPSQVAGVAVLSLAFQVYAATHFCYWGWNLLLREYPASQVAPLSLLIPVFGTVSSIAIVEQTPSDWDWLCMGLILSALAVGMLKRRAAPSHTYGPQMR</sequence>
<organism evidence="1 2">
    <name type="scientific">Pseudomonas hunanensis</name>
    <dbReference type="NCBI Taxonomy" id="1247546"/>
    <lineage>
        <taxon>Bacteria</taxon>
        <taxon>Pseudomonadati</taxon>
        <taxon>Pseudomonadota</taxon>
        <taxon>Gammaproteobacteria</taxon>
        <taxon>Pseudomonadales</taxon>
        <taxon>Pseudomonadaceae</taxon>
        <taxon>Pseudomonas</taxon>
    </lineage>
</organism>